<sequence>MKKLFIILGIIASVLALVLSILPLSNLAFFPAIAAFIFALAAFYFTNKENSSKKTVQLIFLLTIIALSISTYKSLFNTVEVGNTEELIEREKQSEENAIEELEGLDLDEIDVDEIDVE</sequence>
<keyword evidence="1" id="KW-0472">Membrane</keyword>
<proteinExistence type="predicted"/>
<comment type="caution">
    <text evidence="2">The sequence shown here is derived from an EMBL/GenBank/DDBJ whole genome shotgun (WGS) entry which is preliminary data.</text>
</comment>
<dbReference type="RefSeq" id="WP_109681511.1">
    <property type="nucleotide sequence ID" value="NZ_QGGP01000002.1"/>
</dbReference>
<evidence type="ECO:0000256" key="1">
    <source>
        <dbReference type="SAM" id="Phobius"/>
    </source>
</evidence>
<dbReference type="AlphaFoldDB" id="A0A316DSN0"/>
<feature type="transmembrane region" description="Helical" evidence="1">
    <location>
        <begin position="26"/>
        <end position="46"/>
    </location>
</feature>
<accession>A0A316DSN0</accession>
<dbReference type="OrthoDB" id="1454744at2"/>
<evidence type="ECO:0000313" key="2">
    <source>
        <dbReference type="EMBL" id="PWK19623.1"/>
    </source>
</evidence>
<name>A0A316DSN0_9FLAO</name>
<evidence type="ECO:0000313" key="3">
    <source>
        <dbReference type="Proteomes" id="UP000245430"/>
    </source>
</evidence>
<gene>
    <name evidence="2" type="ORF">LX78_00972</name>
</gene>
<organism evidence="2 3">
    <name type="scientific">Xanthomarina spongicola</name>
    <dbReference type="NCBI Taxonomy" id="570520"/>
    <lineage>
        <taxon>Bacteria</taxon>
        <taxon>Pseudomonadati</taxon>
        <taxon>Bacteroidota</taxon>
        <taxon>Flavobacteriia</taxon>
        <taxon>Flavobacteriales</taxon>
        <taxon>Flavobacteriaceae</taxon>
        <taxon>Xanthomarina</taxon>
    </lineage>
</organism>
<dbReference type="EMBL" id="QGGP01000002">
    <property type="protein sequence ID" value="PWK19623.1"/>
    <property type="molecule type" value="Genomic_DNA"/>
</dbReference>
<feature type="transmembrane region" description="Helical" evidence="1">
    <location>
        <begin position="58"/>
        <end position="76"/>
    </location>
</feature>
<keyword evidence="1" id="KW-0812">Transmembrane</keyword>
<protein>
    <recommendedName>
        <fullName evidence="4">FUSC family protein</fullName>
    </recommendedName>
</protein>
<keyword evidence="1" id="KW-1133">Transmembrane helix</keyword>
<reference evidence="2 3" key="1">
    <citation type="submission" date="2018-05" db="EMBL/GenBank/DDBJ databases">
        <title>Genomic Encyclopedia of Archaeal and Bacterial Type Strains, Phase II (KMG-II): from individual species to whole genera.</title>
        <authorList>
            <person name="Goeker M."/>
        </authorList>
    </citation>
    <scope>NUCLEOTIDE SEQUENCE [LARGE SCALE GENOMIC DNA]</scope>
    <source>
        <strain evidence="2 3">DSM 22637</strain>
    </source>
</reference>
<dbReference type="Proteomes" id="UP000245430">
    <property type="component" value="Unassembled WGS sequence"/>
</dbReference>
<evidence type="ECO:0008006" key="4">
    <source>
        <dbReference type="Google" id="ProtNLM"/>
    </source>
</evidence>
<keyword evidence="3" id="KW-1185">Reference proteome</keyword>